<feature type="binding site" evidence="7 11">
    <location>
        <position position="444"/>
    </location>
    <ligand>
        <name>[4Fe-4S] cluster</name>
        <dbReference type="ChEBI" id="CHEBI:49883"/>
    </ligand>
</feature>
<evidence type="ECO:0000256" key="3">
    <source>
        <dbReference type="ARBA" id="ARBA00022676"/>
    </source>
</evidence>
<feature type="binding site" evidence="7 10">
    <location>
        <position position="357"/>
    </location>
    <ligand>
        <name>Mg(2+)</name>
        <dbReference type="ChEBI" id="CHEBI:18420"/>
    </ligand>
</feature>
<evidence type="ECO:0000256" key="8">
    <source>
        <dbReference type="PIRNR" id="PIRNR000485"/>
    </source>
</evidence>
<dbReference type="PIRSF" id="PIRSF000485">
    <property type="entry name" value="Amd_phspho_trans"/>
    <property type="match status" value="1"/>
</dbReference>
<feature type="binding site" evidence="7 11">
    <location>
        <position position="394"/>
    </location>
    <ligand>
        <name>[4Fe-4S] cluster</name>
        <dbReference type="ChEBI" id="CHEBI:49883"/>
    </ligand>
</feature>
<comment type="function">
    <text evidence="7">Catalyzes the formation of phosphoribosylamine from phosphoribosylpyrophosphate (PRPP) and glutamine.</text>
</comment>
<comment type="cofactor">
    <cofactor evidence="7 10">
        <name>Mg(2+)</name>
        <dbReference type="ChEBI" id="CHEBI:18420"/>
    </cofactor>
    <text evidence="7 10">Binds 1 Mg(2+) ion per subunit.</text>
</comment>
<keyword evidence="3 7" id="KW-0328">Glycosyltransferase</keyword>
<feature type="binding site" evidence="7 10">
    <location>
        <position position="295"/>
    </location>
    <ligand>
        <name>Mg(2+)</name>
        <dbReference type="ChEBI" id="CHEBI:18420"/>
    </ligand>
</feature>
<reference evidence="13 14" key="1">
    <citation type="journal article" date="2015" name="Geomicrobiol. J.">
        <title>Caldisalinibacter kiritimatiensis gen. nov., sp. nov., a moderately thermohalophilic thiosulfate-reducing bacterium from a hypersaline microbial mat.</title>
        <authorList>
            <person name="Ben Hania W."/>
            <person name="Joseph M."/>
            <person name="Fiebig A."/>
            <person name="Bunk B."/>
            <person name="Klenk H.-P."/>
            <person name="Fardeau M.-L."/>
            <person name="Spring S."/>
        </authorList>
    </citation>
    <scope>NUCLEOTIDE SEQUENCE [LARGE SCALE GENOMIC DNA]</scope>
    <source>
        <strain evidence="13 14">L21-TH-D2</strain>
    </source>
</reference>
<dbReference type="SUPFAM" id="SSF53271">
    <property type="entry name" value="PRTase-like"/>
    <property type="match status" value="1"/>
</dbReference>
<dbReference type="PANTHER" id="PTHR11907">
    <property type="entry name" value="AMIDOPHOSPHORIBOSYLTRANSFERASE"/>
    <property type="match status" value="1"/>
</dbReference>
<dbReference type="UniPathway" id="UPA00074">
    <property type="reaction ID" value="UER00124"/>
</dbReference>
<comment type="cofactor">
    <cofactor evidence="7 11">
        <name>[4Fe-4S] cluster</name>
        <dbReference type="ChEBI" id="CHEBI:49883"/>
    </cofactor>
    <text evidence="7 11">Binds 1 [4Fe-4S] cluster per subunit.</text>
</comment>
<dbReference type="GO" id="GO:0006189">
    <property type="term" value="P:'de novo' IMP biosynthetic process"/>
    <property type="evidence" value="ECO:0007669"/>
    <property type="project" value="UniProtKB-UniRule"/>
</dbReference>
<dbReference type="CDD" id="cd06223">
    <property type="entry name" value="PRTases_typeI"/>
    <property type="match status" value="1"/>
</dbReference>
<sequence>MFWLDDKLKEECGVFGVYSENKEKVSNLIYFGLYALQHRGQESAGIAVSDNKEVDYYKDMGLVSEIFNDDILASLQGNIGIGHVRYSTTGESHVENAQPLVVKYKNGTIALAHNGNLVNADALREILEDEGVVFQTSTDTEVVANLLARYHKDGIVKSVKKVMELVKGAFAFAIMTDNKLIGVRDLYGLRPLCIGKLDDGYVLASESCALDTVGAEFVRDVEPGEIVIIENNELKSIKSSKWCRKNLCMFELIYFARPDSTIDGINVYLARSEAGRILAKEAPVDADVVISVPDSGTPAAIGYAEESGIPYGIGLIKNKYAGRTFIQPTQELREQGVKLKLNVLKENVEGKRVVMVDDSIVRGTTSKRLVNMLKKAGAKEVHVRVTSPPVKYPCYFGIDTPYRKYLVGATKTVEEIRDMINADSLAYISMDGLLKSTGCDKGFCLACFNGDYPMEVPLDGDNKK</sequence>
<keyword evidence="5 7" id="KW-0658">Purine biosynthesis</keyword>
<dbReference type="InterPro" id="IPR017932">
    <property type="entry name" value="GATase_2_dom"/>
</dbReference>
<dbReference type="GO" id="GO:0004044">
    <property type="term" value="F:amidophosphoribosyltransferase activity"/>
    <property type="evidence" value="ECO:0007669"/>
    <property type="project" value="UniProtKB-UniRule"/>
</dbReference>
<comment type="catalytic activity">
    <reaction evidence="7 8">
        <text>5-phospho-beta-D-ribosylamine + L-glutamate + diphosphate = 5-phospho-alpha-D-ribose 1-diphosphate + L-glutamine + H2O</text>
        <dbReference type="Rhea" id="RHEA:14905"/>
        <dbReference type="ChEBI" id="CHEBI:15377"/>
        <dbReference type="ChEBI" id="CHEBI:29985"/>
        <dbReference type="ChEBI" id="CHEBI:33019"/>
        <dbReference type="ChEBI" id="CHEBI:58017"/>
        <dbReference type="ChEBI" id="CHEBI:58359"/>
        <dbReference type="ChEBI" id="CHEBI:58681"/>
        <dbReference type="EC" id="2.4.2.14"/>
    </reaction>
</comment>
<dbReference type="InterPro" id="IPR029057">
    <property type="entry name" value="PRTase-like"/>
</dbReference>
<dbReference type="AlphaFoldDB" id="R1CTZ4"/>
<evidence type="ECO:0000256" key="4">
    <source>
        <dbReference type="ARBA" id="ARBA00022679"/>
    </source>
</evidence>
<evidence type="ECO:0000256" key="11">
    <source>
        <dbReference type="PIRSR" id="PIRSR000485-3"/>
    </source>
</evidence>
<evidence type="ECO:0000256" key="7">
    <source>
        <dbReference type="HAMAP-Rule" id="MF_01931"/>
    </source>
</evidence>
<feature type="domain" description="Glutamine amidotransferase type-2" evidence="12">
    <location>
        <begin position="12"/>
        <end position="232"/>
    </location>
</feature>
<keyword evidence="7 11" id="KW-0408">Iron</keyword>
<dbReference type="GO" id="GO:0009113">
    <property type="term" value="P:purine nucleobase biosynthetic process"/>
    <property type="evidence" value="ECO:0007669"/>
    <property type="project" value="UniProtKB-UniRule"/>
</dbReference>
<feature type="binding site" evidence="7 11">
    <location>
        <position position="447"/>
    </location>
    <ligand>
        <name>[4Fe-4S] cluster</name>
        <dbReference type="ChEBI" id="CHEBI:49883"/>
    </ligand>
</feature>
<comment type="pathway">
    <text evidence="1 7 8">Purine metabolism; IMP biosynthesis via de novo pathway; N(1)-(5-phospho-D-ribosyl)glycinamide from 5-phospho-alpha-D-ribose 1-diphosphate: step 1/2.</text>
</comment>
<dbReference type="PATRIC" id="fig|1304284.3.peg.1777"/>
<dbReference type="GO" id="GO:0000287">
    <property type="term" value="F:magnesium ion binding"/>
    <property type="evidence" value="ECO:0007669"/>
    <property type="project" value="UniProtKB-UniRule"/>
</dbReference>
<dbReference type="Pfam" id="PF00156">
    <property type="entry name" value="Pribosyltran"/>
    <property type="match status" value="1"/>
</dbReference>
<keyword evidence="7" id="KW-0004">4Fe-4S</keyword>
<evidence type="ECO:0000313" key="14">
    <source>
        <dbReference type="Proteomes" id="UP000013378"/>
    </source>
</evidence>
<evidence type="ECO:0000256" key="2">
    <source>
        <dbReference type="ARBA" id="ARBA00010138"/>
    </source>
</evidence>
<keyword evidence="14" id="KW-1185">Reference proteome</keyword>
<dbReference type="Gene3D" id="3.40.50.2020">
    <property type="match status" value="1"/>
</dbReference>
<dbReference type="InterPro" id="IPR000836">
    <property type="entry name" value="PRTase_dom"/>
</dbReference>
<comment type="caution">
    <text evidence="13">The sequence shown here is derived from an EMBL/GenBank/DDBJ whole genome shotgun (WGS) entry which is preliminary data.</text>
</comment>
<evidence type="ECO:0000259" key="12">
    <source>
        <dbReference type="PROSITE" id="PS51278"/>
    </source>
</evidence>
<evidence type="ECO:0000313" key="13">
    <source>
        <dbReference type="EMBL" id="EOD00159.1"/>
    </source>
</evidence>
<evidence type="ECO:0000256" key="5">
    <source>
        <dbReference type="ARBA" id="ARBA00022755"/>
    </source>
</evidence>
<dbReference type="OrthoDB" id="9801213at2"/>
<keyword evidence="6 7" id="KW-0315">Glutamine amidotransferase</keyword>
<name>R1CTZ4_9FIRM</name>
<gene>
    <name evidence="7" type="primary">purF</name>
    <name evidence="13" type="ORF">L21TH_1810</name>
</gene>
<proteinExistence type="inferred from homology"/>
<dbReference type="STRING" id="1304284.L21TH_1810"/>
<dbReference type="Gene3D" id="3.60.20.10">
    <property type="entry name" value="Glutamine Phosphoribosylpyrophosphate, subunit 1, domain 1"/>
    <property type="match status" value="1"/>
</dbReference>
<dbReference type="eggNOG" id="COG0034">
    <property type="taxonomic scope" value="Bacteria"/>
</dbReference>
<evidence type="ECO:0000256" key="1">
    <source>
        <dbReference type="ARBA" id="ARBA00005209"/>
    </source>
</evidence>
<keyword evidence="7 10" id="KW-0479">Metal-binding</keyword>
<organism evidence="13 14">
    <name type="scientific">Caldisalinibacter kiritimatiensis</name>
    <dbReference type="NCBI Taxonomy" id="1304284"/>
    <lineage>
        <taxon>Bacteria</taxon>
        <taxon>Bacillati</taxon>
        <taxon>Bacillota</taxon>
        <taxon>Tissierellia</taxon>
        <taxon>Tissierellales</taxon>
        <taxon>Thermohalobacteraceae</taxon>
        <taxon>Caldisalinibacter</taxon>
    </lineage>
</organism>
<dbReference type="SUPFAM" id="SSF56235">
    <property type="entry name" value="N-terminal nucleophile aminohydrolases (Ntn hydrolases)"/>
    <property type="match status" value="1"/>
</dbReference>
<dbReference type="CDD" id="cd00715">
    <property type="entry name" value="GPATase_N"/>
    <property type="match status" value="1"/>
</dbReference>
<keyword evidence="7 10" id="KW-0460">Magnesium</keyword>
<comment type="similarity">
    <text evidence="2 7 8">In the C-terminal section; belongs to the purine/pyrimidine phosphoribosyltransferase family.</text>
</comment>
<dbReference type="EC" id="2.4.2.14" evidence="7"/>
<dbReference type="Pfam" id="PF13522">
    <property type="entry name" value="GATase_6"/>
    <property type="match status" value="1"/>
</dbReference>
<dbReference type="NCBIfam" id="TIGR01134">
    <property type="entry name" value="purF"/>
    <property type="match status" value="1"/>
</dbReference>
<keyword evidence="4 7" id="KW-0808">Transferase</keyword>
<evidence type="ECO:0000256" key="6">
    <source>
        <dbReference type="ARBA" id="ARBA00022962"/>
    </source>
</evidence>
<dbReference type="Proteomes" id="UP000013378">
    <property type="component" value="Unassembled WGS sequence"/>
</dbReference>
<dbReference type="InterPro" id="IPR035584">
    <property type="entry name" value="PurF_N"/>
</dbReference>
<dbReference type="InterPro" id="IPR005854">
    <property type="entry name" value="PurF"/>
</dbReference>
<dbReference type="GO" id="GO:0051539">
    <property type="term" value="F:4 iron, 4 sulfur cluster binding"/>
    <property type="evidence" value="ECO:0007669"/>
    <property type="project" value="UniProtKB-KW"/>
</dbReference>
<feature type="active site" description="Nucleophile" evidence="7 9">
    <location>
        <position position="12"/>
    </location>
</feature>
<keyword evidence="7 11" id="KW-0411">Iron-sulfur</keyword>
<accession>R1CTZ4</accession>
<evidence type="ECO:0000256" key="10">
    <source>
        <dbReference type="PIRSR" id="PIRSR000485-2"/>
    </source>
</evidence>
<dbReference type="PROSITE" id="PS51278">
    <property type="entry name" value="GATASE_TYPE_2"/>
    <property type="match status" value="1"/>
</dbReference>
<evidence type="ECO:0000256" key="9">
    <source>
        <dbReference type="PIRSR" id="PIRSR000485-1"/>
    </source>
</evidence>
<feature type="binding site" evidence="7 10">
    <location>
        <position position="358"/>
    </location>
    <ligand>
        <name>Mg(2+)</name>
        <dbReference type="ChEBI" id="CHEBI:18420"/>
    </ligand>
</feature>
<dbReference type="RefSeq" id="WP_006314507.1">
    <property type="nucleotide sequence ID" value="NZ_ARZA01000203.1"/>
</dbReference>
<dbReference type="InterPro" id="IPR029055">
    <property type="entry name" value="Ntn_hydrolases_N"/>
</dbReference>
<protein>
    <recommendedName>
        <fullName evidence="7">Amidophosphoribosyltransferase</fullName>
        <shortName evidence="7">ATase</shortName>
        <ecNumber evidence="7">2.4.2.14</ecNumber>
    </recommendedName>
    <alternativeName>
        <fullName evidence="7">Glutamine phosphoribosylpyrophosphate amidotransferase</fullName>
        <shortName evidence="7">GPATase</shortName>
    </alternativeName>
</protein>
<dbReference type="HAMAP" id="MF_01931">
    <property type="entry name" value="PurF"/>
    <property type="match status" value="1"/>
</dbReference>
<feature type="binding site" evidence="7 11">
    <location>
        <position position="248"/>
    </location>
    <ligand>
        <name>[4Fe-4S] cluster</name>
        <dbReference type="ChEBI" id="CHEBI:49883"/>
    </ligand>
</feature>
<dbReference type="EMBL" id="ARZA01000203">
    <property type="protein sequence ID" value="EOD00159.1"/>
    <property type="molecule type" value="Genomic_DNA"/>
</dbReference>